<feature type="signal peptide" evidence="1">
    <location>
        <begin position="1"/>
        <end position="37"/>
    </location>
</feature>
<name>A0ABW1C1S5_9ACTN</name>
<evidence type="ECO:0000313" key="3">
    <source>
        <dbReference type="Proteomes" id="UP001596096"/>
    </source>
</evidence>
<protein>
    <recommendedName>
        <fullName evidence="4">Peptidase M23</fullName>
    </recommendedName>
</protein>
<gene>
    <name evidence="2" type="ORF">ACFPUY_30935</name>
</gene>
<dbReference type="Proteomes" id="UP001596096">
    <property type="component" value="Unassembled WGS sequence"/>
</dbReference>
<dbReference type="EMBL" id="JBHSNW010000019">
    <property type="protein sequence ID" value="MFC5819538.1"/>
    <property type="molecule type" value="Genomic_DNA"/>
</dbReference>
<evidence type="ECO:0000256" key="1">
    <source>
        <dbReference type="SAM" id="SignalP"/>
    </source>
</evidence>
<feature type="chain" id="PRO_5045692747" description="Peptidase M23" evidence="1">
    <location>
        <begin position="38"/>
        <end position="189"/>
    </location>
</feature>
<sequence>MRTRPKPPTIATARRHSRSIAALALVACGVAAAPAAAASTESPAPTRSCSVLLEPIKPGETFSRVVKEVCADTIEKADLAALGGTRTAAEATLLLEAADNINQGLPRYRWWGYSGPCDTAGYGIRDLGVMWNDRISSWRQGHSRCNYLNVWEHNSYQGAKRYWHNWTKVDYVGDAWNDRISSMHIHYEP</sequence>
<evidence type="ECO:0008006" key="4">
    <source>
        <dbReference type="Google" id="ProtNLM"/>
    </source>
</evidence>
<evidence type="ECO:0000313" key="2">
    <source>
        <dbReference type="EMBL" id="MFC5819538.1"/>
    </source>
</evidence>
<accession>A0ABW1C1S5</accession>
<keyword evidence="1" id="KW-0732">Signal</keyword>
<reference evidence="3" key="1">
    <citation type="journal article" date="2019" name="Int. J. Syst. Evol. Microbiol.">
        <title>The Global Catalogue of Microorganisms (GCM) 10K type strain sequencing project: providing services to taxonomists for standard genome sequencing and annotation.</title>
        <authorList>
            <consortium name="The Broad Institute Genomics Platform"/>
            <consortium name="The Broad Institute Genome Sequencing Center for Infectious Disease"/>
            <person name="Wu L."/>
            <person name="Ma J."/>
        </authorList>
    </citation>
    <scope>NUCLEOTIDE SEQUENCE [LARGE SCALE GENOMIC DNA]</scope>
    <source>
        <strain evidence="3">CGMCC 4.7106</strain>
    </source>
</reference>
<dbReference type="RefSeq" id="WP_219545209.1">
    <property type="nucleotide sequence ID" value="NZ_JAHKRN010000014.1"/>
</dbReference>
<keyword evidence="3" id="KW-1185">Reference proteome</keyword>
<comment type="caution">
    <text evidence="2">The sequence shown here is derived from an EMBL/GenBank/DDBJ whole genome shotgun (WGS) entry which is preliminary data.</text>
</comment>
<proteinExistence type="predicted"/>
<organism evidence="2 3">
    <name type="scientific">Nonomuraea harbinensis</name>
    <dbReference type="NCBI Taxonomy" id="1286938"/>
    <lineage>
        <taxon>Bacteria</taxon>
        <taxon>Bacillati</taxon>
        <taxon>Actinomycetota</taxon>
        <taxon>Actinomycetes</taxon>
        <taxon>Streptosporangiales</taxon>
        <taxon>Streptosporangiaceae</taxon>
        <taxon>Nonomuraea</taxon>
    </lineage>
</organism>